<dbReference type="RefSeq" id="WP_076610283.1">
    <property type="nucleotide sequence ID" value="NZ_FTNR01000014.1"/>
</dbReference>
<name>A0A1N7GP44_9EURY</name>
<feature type="transmembrane region" description="Helical" evidence="2">
    <location>
        <begin position="234"/>
        <end position="252"/>
    </location>
</feature>
<proteinExistence type="predicted"/>
<evidence type="ECO:0000313" key="3">
    <source>
        <dbReference type="EMBL" id="SIS14377.1"/>
    </source>
</evidence>
<sequence length="290" mass="30808">MTLVQENVYRRTDAGTVGWDDELDAVLLRWHGFATSESFRAHMELCIELLEATGANKMYADARDQGAISEEDKLWSITEWATQADEAGLDSLVIVYPESVIAKMSVDSVMEQVDDDIERLITDDITEGRNWIAKRPTTATDVVVSELEEPSLAVEPTPGTDEKTDTTEREDDDVSTEPDSNHESPAESDADEATTSYSEPETETDPATADDSSTASTTTTAEASPGTSPDPPTVAGIGGIVGLLGVSVMMFVSGQVPALVPNALANAALLLGSVVLGGMALGWLAAKIVV</sequence>
<dbReference type="AlphaFoldDB" id="A0A1N7GP44"/>
<protein>
    <submittedName>
        <fullName evidence="3">Uncharacterized protein</fullName>
    </submittedName>
</protein>
<reference evidence="4" key="1">
    <citation type="submission" date="2017-01" db="EMBL/GenBank/DDBJ databases">
        <authorList>
            <person name="Varghese N."/>
            <person name="Submissions S."/>
        </authorList>
    </citation>
    <scope>NUCLEOTIDE SEQUENCE [LARGE SCALE GENOMIC DNA]</scope>
    <source>
        <strain evidence="4">type strain: HArc-</strain>
    </source>
</reference>
<evidence type="ECO:0000313" key="4">
    <source>
        <dbReference type="Proteomes" id="UP000185936"/>
    </source>
</evidence>
<feature type="transmembrane region" description="Helical" evidence="2">
    <location>
        <begin position="264"/>
        <end position="286"/>
    </location>
</feature>
<evidence type="ECO:0000256" key="1">
    <source>
        <dbReference type="SAM" id="MobiDB-lite"/>
    </source>
</evidence>
<keyword evidence="2" id="KW-0472">Membrane</keyword>
<gene>
    <name evidence="3" type="ORF">SAMN05421752_1142</name>
</gene>
<accession>A0A1N7GP44</accession>
<organism evidence="3 4">
    <name type="scientific">Natronorubrum thiooxidans</name>
    <dbReference type="NCBI Taxonomy" id="308853"/>
    <lineage>
        <taxon>Archaea</taxon>
        <taxon>Methanobacteriati</taxon>
        <taxon>Methanobacteriota</taxon>
        <taxon>Stenosarchaea group</taxon>
        <taxon>Halobacteria</taxon>
        <taxon>Halobacteriales</taxon>
        <taxon>Natrialbaceae</taxon>
        <taxon>Natronorubrum</taxon>
    </lineage>
</organism>
<keyword evidence="4" id="KW-1185">Reference proteome</keyword>
<keyword evidence="2" id="KW-1133">Transmembrane helix</keyword>
<feature type="region of interest" description="Disordered" evidence="1">
    <location>
        <begin position="146"/>
        <end position="233"/>
    </location>
</feature>
<dbReference type="EMBL" id="FTNR01000014">
    <property type="protein sequence ID" value="SIS14377.1"/>
    <property type="molecule type" value="Genomic_DNA"/>
</dbReference>
<feature type="compositionally biased region" description="Low complexity" evidence="1">
    <location>
        <begin position="205"/>
        <end position="227"/>
    </location>
</feature>
<keyword evidence="2" id="KW-0812">Transmembrane</keyword>
<dbReference type="OrthoDB" id="320547at2157"/>
<dbReference type="Proteomes" id="UP000185936">
    <property type="component" value="Unassembled WGS sequence"/>
</dbReference>
<evidence type="ECO:0000256" key="2">
    <source>
        <dbReference type="SAM" id="Phobius"/>
    </source>
</evidence>